<keyword evidence="1" id="KW-0597">Phosphoprotein</keyword>
<accession>A0A2K8Z9R3</accession>
<organism evidence="3 4">
    <name type="scientific">Spirosoma pollinicola</name>
    <dbReference type="NCBI Taxonomy" id="2057025"/>
    <lineage>
        <taxon>Bacteria</taxon>
        <taxon>Pseudomonadati</taxon>
        <taxon>Bacteroidota</taxon>
        <taxon>Cytophagia</taxon>
        <taxon>Cytophagales</taxon>
        <taxon>Cytophagaceae</taxon>
        <taxon>Spirosoma</taxon>
    </lineage>
</organism>
<feature type="domain" description="Response regulatory" evidence="2">
    <location>
        <begin position="28"/>
        <end position="148"/>
    </location>
</feature>
<dbReference type="PANTHER" id="PTHR44520">
    <property type="entry name" value="RESPONSE REGULATOR RCP1-RELATED"/>
    <property type="match status" value="1"/>
</dbReference>
<dbReference type="SUPFAM" id="SSF52172">
    <property type="entry name" value="CheY-like"/>
    <property type="match status" value="1"/>
</dbReference>
<dbReference type="CDD" id="cd17557">
    <property type="entry name" value="REC_Rcp-like"/>
    <property type="match status" value="1"/>
</dbReference>
<dbReference type="PROSITE" id="PS50110">
    <property type="entry name" value="RESPONSE_REGULATORY"/>
    <property type="match status" value="1"/>
</dbReference>
<dbReference type="InterPro" id="IPR052893">
    <property type="entry name" value="TCS_response_regulator"/>
</dbReference>
<evidence type="ECO:0000313" key="3">
    <source>
        <dbReference type="EMBL" id="AUD06616.1"/>
    </source>
</evidence>
<dbReference type="InterPro" id="IPR001789">
    <property type="entry name" value="Sig_transdc_resp-reg_receiver"/>
</dbReference>
<dbReference type="PANTHER" id="PTHR44520:SF2">
    <property type="entry name" value="RESPONSE REGULATOR RCP1"/>
    <property type="match status" value="1"/>
</dbReference>
<keyword evidence="4" id="KW-1185">Reference proteome</keyword>
<evidence type="ECO:0000259" key="2">
    <source>
        <dbReference type="PROSITE" id="PS50110"/>
    </source>
</evidence>
<dbReference type="Pfam" id="PF00072">
    <property type="entry name" value="Response_reg"/>
    <property type="match status" value="1"/>
</dbReference>
<protein>
    <submittedName>
        <fullName evidence="3">Response regulator rcp1</fullName>
    </submittedName>
</protein>
<dbReference type="Gene3D" id="3.40.50.2300">
    <property type="match status" value="1"/>
</dbReference>
<dbReference type="Proteomes" id="UP000232883">
    <property type="component" value="Chromosome"/>
</dbReference>
<dbReference type="GO" id="GO:0000160">
    <property type="term" value="P:phosphorelay signal transduction system"/>
    <property type="evidence" value="ECO:0007669"/>
    <property type="project" value="InterPro"/>
</dbReference>
<dbReference type="KEGG" id="spir:CWM47_35075"/>
<reference evidence="3 4" key="1">
    <citation type="submission" date="2017-11" db="EMBL/GenBank/DDBJ databases">
        <title>Taxonomic description and genome sequences of Spirosoma HA7 sp. nov., isolated from pollen microhabitat of Corylus avellana.</title>
        <authorList>
            <person name="Ambika Manirajan B."/>
            <person name="Suarez C."/>
            <person name="Ratering S."/>
            <person name="Geissler-Plaum R."/>
            <person name="Cardinale M."/>
            <person name="Sylvia S."/>
        </authorList>
    </citation>
    <scope>NUCLEOTIDE SEQUENCE [LARGE SCALE GENOMIC DNA]</scope>
    <source>
        <strain evidence="3 4">HA7</strain>
    </source>
</reference>
<dbReference type="AlphaFoldDB" id="A0A2K8Z9R3"/>
<proteinExistence type="predicted"/>
<dbReference type="SMART" id="SM00448">
    <property type="entry name" value="REC"/>
    <property type="match status" value="1"/>
</dbReference>
<evidence type="ECO:0000313" key="4">
    <source>
        <dbReference type="Proteomes" id="UP000232883"/>
    </source>
</evidence>
<dbReference type="EMBL" id="CP025096">
    <property type="protein sequence ID" value="AUD06616.1"/>
    <property type="molecule type" value="Genomic_DNA"/>
</dbReference>
<name>A0A2K8Z9R3_9BACT</name>
<evidence type="ECO:0000256" key="1">
    <source>
        <dbReference type="PROSITE-ProRule" id="PRU00169"/>
    </source>
</evidence>
<feature type="modified residue" description="4-aspartylphosphate" evidence="1">
    <location>
        <position position="81"/>
    </location>
</feature>
<dbReference type="InterPro" id="IPR011006">
    <property type="entry name" value="CheY-like_superfamily"/>
</dbReference>
<gene>
    <name evidence="3" type="ORF">CWM47_35075</name>
</gene>
<sequence length="157" mass="18062">MRIITALTAYWLFFIRNNLTMNQNTYPCVFIADDDEDDRYLLNLAFARHSPQCRLVFAHDGLALLDALAHYEMVPELIILDMNMPRLNGFEALEALRDHPFYLTTPVVILTTSDAETDRQRAQQLGANEFITKPINSELLGQIVTRLRVDWLEGNCC</sequence>